<dbReference type="SUPFAM" id="SSF140453">
    <property type="entry name" value="EsxAB dimer-like"/>
    <property type="match status" value="1"/>
</dbReference>
<dbReference type="AlphaFoldDB" id="A0A1M7N2Q3"/>
<dbReference type="Proteomes" id="UP000184038">
    <property type="component" value="Unassembled WGS sequence"/>
</dbReference>
<gene>
    <name evidence="1" type="ORF">SAMN02746066_04187</name>
</gene>
<dbReference type="EMBL" id="FRCP01000024">
    <property type="protein sequence ID" value="SHM97699.1"/>
    <property type="molecule type" value="Genomic_DNA"/>
</dbReference>
<evidence type="ECO:0000313" key="2">
    <source>
        <dbReference type="Proteomes" id="UP000184038"/>
    </source>
</evidence>
<reference evidence="1 2" key="1">
    <citation type="submission" date="2016-11" db="EMBL/GenBank/DDBJ databases">
        <authorList>
            <person name="Jaros S."/>
            <person name="Januszkiewicz K."/>
            <person name="Wedrychowicz H."/>
        </authorList>
    </citation>
    <scope>NUCLEOTIDE SEQUENCE [LARGE SCALE GENOMIC DNA]</scope>
    <source>
        <strain evidence="1 2">DSM 15930</strain>
    </source>
</reference>
<organism evidence="1 2">
    <name type="scientific">Anaerosporobacter mobilis DSM 15930</name>
    <dbReference type="NCBI Taxonomy" id="1120996"/>
    <lineage>
        <taxon>Bacteria</taxon>
        <taxon>Bacillati</taxon>
        <taxon>Bacillota</taxon>
        <taxon>Clostridia</taxon>
        <taxon>Lachnospirales</taxon>
        <taxon>Lachnospiraceae</taxon>
        <taxon>Anaerosporobacter</taxon>
    </lineage>
</organism>
<sequence>MAGTAFVSADIDKIMQFEKESEEAITEFDAIKEQFNEINATLLEKWKGDGADAYKKEVKHILENIGGIKDILDVINNGAVKDVKDNYLKLDNELGEFNKNPQSE</sequence>
<evidence type="ECO:0000313" key="1">
    <source>
        <dbReference type="EMBL" id="SHM97699.1"/>
    </source>
</evidence>
<name>A0A1M7N2Q3_9FIRM</name>
<keyword evidence="2" id="KW-1185">Reference proteome</keyword>
<dbReference type="OrthoDB" id="2083733at2"/>
<accession>A0A1M7N2Q3</accession>
<evidence type="ECO:0008006" key="3">
    <source>
        <dbReference type="Google" id="ProtNLM"/>
    </source>
</evidence>
<dbReference type="RefSeq" id="WP_073291018.1">
    <property type="nucleotide sequence ID" value="NZ_FRCP01000024.1"/>
</dbReference>
<protein>
    <recommendedName>
        <fullName evidence="3">WXG100 family type VII secretion target</fullName>
    </recommendedName>
</protein>
<dbReference type="Gene3D" id="1.10.287.40">
    <property type="entry name" value="Serine-tRNA synthetase, tRNA binding domain"/>
    <property type="match status" value="1"/>
</dbReference>
<dbReference type="STRING" id="1120996.SAMN02746066_04187"/>
<dbReference type="InterPro" id="IPR036689">
    <property type="entry name" value="ESAT-6-like_sf"/>
</dbReference>
<dbReference type="InterPro" id="IPR042103">
    <property type="entry name" value="SerRS_1_N_sf"/>
</dbReference>
<proteinExistence type="predicted"/>